<dbReference type="RefSeq" id="WP_320004409.1">
    <property type="nucleotide sequence ID" value="NZ_JAUHJS010000004.1"/>
</dbReference>
<reference evidence="1" key="1">
    <citation type="submission" date="2023-06" db="EMBL/GenBank/DDBJ databases">
        <title>Cytophagales bacterium Strain LB-30, isolated from soil.</title>
        <authorList>
            <person name="Liu B."/>
        </authorList>
    </citation>
    <scope>NUCLEOTIDE SEQUENCE</scope>
    <source>
        <strain evidence="1">LB-30</strain>
    </source>
</reference>
<protein>
    <recommendedName>
        <fullName evidence="3">Outer membrane protein beta-barrel domain-containing protein</fullName>
    </recommendedName>
</protein>
<keyword evidence="2" id="KW-1185">Reference proteome</keyword>
<evidence type="ECO:0000313" key="2">
    <source>
        <dbReference type="Proteomes" id="UP001168552"/>
    </source>
</evidence>
<dbReference type="EMBL" id="JAUHJS010000004">
    <property type="protein sequence ID" value="MDN4165878.1"/>
    <property type="molecule type" value="Genomic_DNA"/>
</dbReference>
<dbReference type="Proteomes" id="UP001168552">
    <property type="component" value="Unassembled WGS sequence"/>
</dbReference>
<proteinExistence type="predicted"/>
<name>A0ABT8F665_9BACT</name>
<accession>A0ABT8F665</accession>
<organism evidence="1 2">
    <name type="scientific">Shiella aurantiaca</name>
    <dbReference type="NCBI Taxonomy" id="3058365"/>
    <lineage>
        <taxon>Bacteria</taxon>
        <taxon>Pseudomonadati</taxon>
        <taxon>Bacteroidota</taxon>
        <taxon>Cytophagia</taxon>
        <taxon>Cytophagales</taxon>
        <taxon>Shiellaceae</taxon>
        <taxon>Shiella</taxon>
    </lineage>
</organism>
<evidence type="ECO:0008006" key="3">
    <source>
        <dbReference type="Google" id="ProtNLM"/>
    </source>
</evidence>
<gene>
    <name evidence="1" type="ORF">QWY31_10205</name>
</gene>
<comment type="caution">
    <text evidence="1">The sequence shown here is derived from an EMBL/GenBank/DDBJ whole genome shotgun (WGS) entry which is preliminary data.</text>
</comment>
<sequence>MSKDLYTLFKKTSIFEQNILNKSSKQTNLSSISPHSFYFKVFFLLLAIISNSYKGYSQRNFQPGFVITNQGDSIVGEANWKVSNSSYKECVFRDTANQENTVTYSPNELKGYGFYNGVRYTSYSLNNSLVFMRVIIQGKLSLYKYKGSFFVAKDGSPLIELVNSRVSSKKKVVGQNAYLGVLNYLISDYPQQNNLDLKNVKLNFRSLHRLVSTYNDYFDNGSKSFLYQDNIIEIEVQVIGGITSSRFQIESKIQEYQVLTKPFNTNSNLSLGLGLALNSPYLNPTISIVSFPYWFRAEYYLGYQTSTSFEKRWDEAQINTNQFKIPLGIEWAHGTLKNKIKAGAGFSYTYHIISSNEWTTYTQTNSTITKNYTEVLPLKKNQFGYWLSIGVRKHIFKNINADITLIYEGTNGLSTFDYLNGKSDKLNTSIRNLSCLLSFSF</sequence>
<evidence type="ECO:0000313" key="1">
    <source>
        <dbReference type="EMBL" id="MDN4165878.1"/>
    </source>
</evidence>